<feature type="compositionally biased region" description="Basic and acidic residues" evidence="1">
    <location>
        <begin position="33"/>
        <end position="45"/>
    </location>
</feature>
<reference evidence="2 3" key="1">
    <citation type="submission" date="2020-08" db="EMBL/GenBank/DDBJ databases">
        <title>Genomic Encyclopedia of Type Strains, Phase III (KMG-III): the genomes of soil and plant-associated and newly described type strains.</title>
        <authorList>
            <person name="Whitman W."/>
        </authorList>
    </citation>
    <scope>NUCLEOTIDE SEQUENCE [LARGE SCALE GENOMIC DNA]</scope>
    <source>
        <strain evidence="2 3">CECT 3146</strain>
    </source>
</reference>
<evidence type="ECO:0000313" key="2">
    <source>
        <dbReference type="EMBL" id="MBB5109411.1"/>
    </source>
</evidence>
<name>A0A7W8B334_STRST</name>
<keyword evidence="3" id="KW-1185">Reference proteome</keyword>
<protein>
    <submittedName>
        <fullName evidence="2">Uncharacterized protein</fullName>
    </submittedName>
</protein>
<gene>
    <name evidence="2" type="ORF">FHS40_008539</name>
</gene>
<accession>A0A7W8B334</accession>
<dbReference type="AlphaFoldDB" id="A0A7W8B334"/>
<comment type="caution">
    <text evidence="2">The sequence shown here is derived from an EMBL/GenBank/DDBJ whole genome shotgun (WGS) entry which is preliminary data.</text>
</comment>
<feature type="compositionally biased region" description="Basic and acidic residues" evidence="1">
    <location>
        <begin position="71"/>
        <end position="89"/>
    </location>
</feature>
<dbReference type="Proteomes" id="UP000549009">
    <property type="component" value="Unassembled WGS sequence"/>
</dbReference>
<feature type="region of interest" description="Disordered" evidence="1">
    <location>
        <begin position="1"/>
        <end position="105"/>
    </location>
</feature>
<organism evidence="2 3">
    <name type="scientific">Streptomyces spectabilis</name>
    <dbReference type="NCBI Taxonomy" id="68270"/>
    <lineage>
        <taxon>Bacteria</taxon>
        <taxon>Bacillati</taxon>
        <taxon>Actinomycetota</taxon>
        <taxon>Actinomycetes</taxon>
        <taxon>Kitasatosporales</taxon>
        <taxon>Streptomycetaceae</taxon>
        <taxon>Streptomyces</taxon>
    </lineage>
</organism>
<evidence type="ECO:0000313" key="3">
    <source>
        <dbReference type="Proteomes" id="UP000549009"/>
    </source>
</evidence>
<sequence length="105" mass="10954">MLQDARLGAEQVAQHPVLREGVRQDGGELLTALDRRGAGGDRDGGDGSAVPVEEGCGNAMAPPVYPAGAPERPKSRSVESPEALHRLRSGEGGNPLGELLLHRRG</sequence>
<proteinExistence type="predicted"/>
<feature type="compositionally biased region" description="Basic and acidic residues" evidence="1">
    <location>
        <begin position="17"/>
        <end position="26"/>
    </location>
</feature>
<dbReference type="EMBL" id="JACHJD010000027">
    <property type="protein sequence ID" value="MBB5109411.1"/>
    <property type="molecule type" value="Genomic_DNA"/>
</dbReference>
<evidence type="ECO:0000256" key="1">
    <source>
        <dbReference type="SAM" id="MobiDB-lite"/>
    </source>
</evidence>